<reference evidence="2 3" key="1">
    <citation type="submission" date="2009-01" db="EMBL/GenBank/DDBJ databases">
        <authorList>
            <person name="Fulton L."/>
            <person name="Clifton S."/>
            <person name="Fulton B."/>
            <person name="Xu J."/>
            <person name="Minx P."/>
            <person name="Pepin K.H."/>
            <person name="Johnson M."/>
            <person name="Bhonagiri V."/>
            <person name="Nash W.E."/>
            <person name="Mardis E.R."/>
            <person name="Wilson R.K."/>
        </authorList>
    </citation>
    <scope>NUCLEOTIDE SEQUENCE [LARGE SCALE GENOMIC DNA]</scope>
    <source>
        <strain evidence="2 3">DSM 15981</strain>
    </source>
</reference>
<dbReference type="Proteomes" id="UP000004756">
    <property type="component" value="Unassembled WGS sequence"/>
</dbReference>
<organism evidence="2 3">
    <name type="scientific">[Clostridium] asparagiforme DSM 15981</name>
    <dbReference type="NCBI Taxonomy" id="518636"/>
    <lineage>
        <taxon>Bacteria</taxon>
        <taxon>Bacillati</taxon>
        <taxon>Bacillota</taxon>
        <taxon>Clostridia</taxon>
        <taxon>Lachnospirales</taxon>
        <taxon>Lachnospiraceae</taxon>
        <taxon>Enterocloster</taxon>
    </lineage>
</organism>
<dbReference type="CDD" id="cd08556">
    <property type="entry name" value="GDPD"/>
    <property type="match status" value="1"/>
</dbReference>
<sequence length="251" mass="28582">MRKLIADRDHVLVGGHRGCACEYFENTIPAMKEGIRRGADYLEIDLQLTKDGEIVVYHDTELSKKCRLRGYVHEHTLEEMQKALPVNTLREVFSWASGKGICLALELKSVPVDMQERGFALVERLADLTGEYGMGEQVFAFGADYMVLKHLKQVNPEFHIGLIVPFVPADPVKLMEEMDAMVYLSYVYNMTPKIVEDLHQAGYFVDGAILREEKWTRLARELGVDMYESDRPELEKRTAAGKNVIEKQGNI</sequence>
<protein>
    <submittedName>
        <fullName evidence="2">Glycerophosphodiester phosphodiesterase family protein</fullName>
    </submittedName>
</protein>
<evidence type="ECO:0000313" key="3">
    <source>
        <dbReference type="Proteomes" id="UP000004756"/>
    </source>
</evidence>
<evidence type="ECO:0000313" key="2">
    <source>
        <dbReference type="EMBL" id="EEG55647.1"/>
    </source>
</evidence>
<name>C0CZ65_9FIRM</name>
<dbReference type="Gene3D" id="3.20.20.190">
    <property type="entry name" value="Phosphatidylinositol (PI) phosphodiesterase"/>
    <property type="match status" value="1"/>
</dbReference>
<comment type="caution">
    <text evidence="2">The sequence shown here is derived from an EMBL/GenBank/DDBJ whole genome shotgun (WGS) entry which is preliminary data.</text>
</comment>
<keyword evidence="3" id="KW-1185">Reference proteome</keyword>
<dbReference type="PROSITE" id="PS51704">
    <property type="entry name" value="GP_PDE"/>
    <property type="match status" value="1"/>
</dbReference>
<dbReference type="InterPro" id="IPR030395">
    <property type="entry name" value="GP_PDE_dom"/>
</dbReference>
<dbReference type="InterPro" id="IPR017946">
    <property type="entry name" value="PLC-like_Pdiesterase_TIM-brl"/>
</dbReference>
<dbReference type="RefSeq" id="WP_007710265.1">
    <property type="nucleotide sequence ID" value="NZ_CP102272.1"/>
</dbReference>
<dbReference type="AlphaFoldDB" id="C0CZ65"/>
<dbReference type="SUPFAM" id="SSF51695">
    <property type="entry name" value="PLC-like phosphodiesterases"/>
    <property type="match status" value="1"/>
</dbReference>
<dbReference type="PANTHER" id="PTHR46211">
    <property type="entry name" value="GLYCEROPHOSPHORYL DIESTER PHOSPHODIESTERASE"/>
    <property type="match status" value="1"/>
</dbReference>
<evidence type="ECO:0000259" key="1">
    <source>
        <dbReference type="PROSITE" id="PS51704"/>
    </source>
</evidence>
<proteinExistence type="predicted"/>
<gene>
    <name evidence="2" type="ORF">CLOSTASPAR_02292</name>
</gene>
<reference evidence="2 3" key="2">
    <citation type="submission" date="2009-02" db="EMBL/GenBank/DDBJ databases">
        <title>Draft genome sequence of Clostridium asparagiforme (DSM 15981).</title>
        <authorList>
            <person name="Sudarsanam P."/>
            <person name="Ley R."/>
            <person name="Guruge J."/>
            <person name="Turnbaugh P.J."/>
            <person name="Mahowald M."/>
            <person name="Liep D."/>
            <person name="Gordon J."/>
        </authorList>
    </citation>
    <scope>NUCLEOTIDE SEQUENCE [LARGE SCALE GENOMIC DNA]</scope>
    <source>
        <strain evidence="2 3">DSM 15981</strain>
    </source>
</reference>
<dbReference type="GO" id="GO:0006629">
    <property type="term" value="P:lipid metabolic process"/>
    <property type="evidence" value="ECO:0007669"/>
    <property type="project" value="InterPro"/>
</dbReference>
<dbReference type="PANTHER" id="PTHR46211:SF14">
    <property type="entry name" value="GLYCEROPHOSPHODIESTER PHOSPHODIESTERASE"/>
    <property type="match status" value="1"/>
</dbReference>
<dbReference type="HOGENOM" id="CLU_030006_3_5_9"/>
<accession>C0CZ65</accession>
<dbReference type="EMBL" id="ACCJ01000135">
    <property type="protein sequence ID" value="EEG55647.1"/>
    <property type="molecule type" value="Genomic_DNA"/>
</dbReference>
<dbReference type="GO" id="GO:0008081">
    <property type="term" value="F:phosphoric diester hydrolase activity"/>
    <property type="evidence" value="ECO:0007669"/>
    <property type="project" value="InterPro"/>
</dbReference>
<dbReference type="Pfam" id="PF03009">
    <property type="entry name" value="GDPD"/>
    <property type="match status" value="1"/>
</dbReference>
<feature type="domain" description="GP-PDE" evidence="1">
    <location>
        <begin position="11"/>
        <end position="239"/>
    </location>
</feature>